<dbReference type="Proteomes" id="UP001183414">
    <property type="component" value="Unassembled WGS sequence"/>
</dbReference>
<organism evidence="1 2">
    <name type="scientific">Streptomyces hazeniae</name>
    <dbReference type="NCBI Taxonomy" id="3075538"/>
    <lineage>
        <taxon>Bacteria</taxon>
        <taxon>Bacillati</taxon>
        <taxon>Actinomycetota</taxon>
        <taxon>Actinomycetes</taxon>
        <taxon>Kitasatosporales</taxon>
        <taxon>Streptomycetaceae</taxon>
        <taxon>Streptomyces</taxon>
    </lineage>
</organism>
<reference evidence="2" key="1">
    <citation type="submission" date="2023-07" db="EMBL/GenBank/DDBJ databases">
        <title>30 novel species of actinomycetes from the DSMZ collection.</title>
        <authorList>
            <person name="Nouioui I."/>
        </authorList>
    </citation>
    <scope>NUCLEOTIDE SEQUENCE [LARGE SCALE GENOMIC DNA]</scope>
    <source>
        <strain evidence="2">DSM 42041</strain>
    </source>
</reference>
<dbReference type="EMBL" id="JAVREQ010000022">
    <property type="protein sequence ID" value="MDT0381386.1"/>
    <property type="molecule type" value="Genomic_DNA"/>
</dbReference>
<evidence type="ECO:0000313" key="1">
    <source>
        <dbReference type="EMBL" id="MDT0381386.1"/>
    </source>
</evidence>
<name>A0ABU2NWL6_9ACTN</name>
<dbReference type="RefSeq" id="WP_311675077.1">
    <property type="nucleotide sequence ID" value="NZ_JAVREQ010000022.1"/>
</dbReference>
<comment type="caution">
    <text evidence="1">The sequence shown here is derived from an EMBL/GenBank/DDBJ whole genome shotgun (WGS) entry which is preliminary data.</text>
</comment>
<sequence length="89" mass="9311">MSAPAVAPTICGPRPGCGLRVRLDHPKALASADFSCSCGHGDGPVTGPHEVAALVARVGKHMRDTCPTPAVRRAAALRYRALQRGEGRR</sequence>
<protein>
    <submittedName>
        <fullName evidence="1">Uncharacterized protein</fullName>
    </submittedName>
</protein>
<gene>
    <name evidence="1" type="ORF">RM572_21750</name>
</gene>
<accession>A0ABU2NWL6</accession>
<proteinExistence type="predicted"/>
<keyword evidence="2" id="KW-1185">Reference proteome</keyword>
<evidence type="ECO:0000313" key="2">
    <source>
        <dbReference type="Proteomes" id="UP001183414"/>
    </source>
</evidence>